<proteinExistence type="predicted"/>
<evidence type="ECO:0000313" key="2">
    <source>
        <dbReference type="EMBL" id="KAG8627137.1"/>
    </source>
</evidence>
<dbReference type="AlphaFoldDB" id="A0A8K0PG27"/>
<feature type="region of interest" description="Disordered" evidence="1">
    <location>
        <begin position="306"/>
        <end position="331"/>
    </location>
</feature>
<evidence type="ECO:0000313" key="3">
    <source>
        <dbReference type="Proteomes" id="UP000809789"/>
    </source>
</evidence>
<sequence>MIAPQLTFTNTDRNFPARIRGLHRLGQQGIRRAMTFARTDATPAALDDSLLGADLASGLRPNSQASVLSLTSISAWNRTSMLSTSEAQSLNVEYRLHCPSTPASPRSSLSSDGSSISTIDACITKVDSSRPDAAAFEVASTTHGLIPPMKRFAFPSSTPLAQEAWPVFVNRVLQAESCQPIGPRRLSSFELNSPNASDSEDEIKSDGPFKFSERDWLDMEEAVLEDAQAIKKTPIKAVKKGEVKLVNVPKPTATHKMTTPAYQRKSFSTPELAVTTSIMDLLDKIVTRSRSVNGLRHDSLPYQPYSQPFDPFNESPVSDGEPPTDSLTKAERRKCSIVQSSNNIELHLPPSSEVITAKPVNNPLPAAADINRMSWFDASDSHPVVVSTPALDLETGLLTRKLTNATPSTPSRVVMNSAFPFFPQQKVTCSADDTRRHSCPILCAPIAAPATQVMINPKPEVATGAVVPVKRPAANRRYSADLTTGVLSRADTIAAQRQHRAEVLRTVMNQSYPIFLNRDSINSIQLGTAQTAIRVRPRLIKGKQPQLHRHSLPVIREVATPPSTSAGESFISKRKDSCTDAETLPAKDLASPLPGITFTAPSVTASNSTRSATTATDAASLPTTTDLSDRAETKIDALLASTVTAPVHPSTASASIGDAIAACTPVVPTGPSGPTPRHHQQKKLIKRRPVYIAPSTASSTTGDMVLSGVKGHDKEGKTHHPLSFASRMASKSSLAGKSSMGTKAKLRSKKSLRLAASESQKEMALKGREVPRLVLPCQGGNGEKSFEGEVWRELEGRI</sequence>
<feature type="compositionally biased region" description="Polar residues" evidence="1">
    <location>
        <begin position="729"/>
        <end position="741"/>
    </location>
</feature>
<name>A0A8K0PG27_9PEZI</name>
<evidence type="ECO:0000256" key="1">
    <source>
        <dbReference type="SAM" id="MobiDB-lite"/>
    </source>
</evidence>
<gene>
    <name evidence="2" type="ORF">KVT40_004620</name>
</gene>
<accession>A0A8K0PG27</accession>
<organism evidence="2 3">
    <name type="scientific">Elsinoe batatas</name>
    <dbReference type="NCBI Taxonomy" id="2601811"/>
    <lineage>
        <taxon>Eukaryota</taxon>
        <taxon>Fungi</taxon>
        <taxon>Dikarya</taxon>
        <taxon>Ascomycota</taxon>
        <taxon>Pezizomycotina</taxon>
        <taxon>Dothideomycetes</taxon>
        <taxon>Dothideomycetidae</taxon>
        <taxon>Myriangiales</taxon>
        <taxon>Elsinoaceae</taxon>
        <taxon>Elsinoe</taxon>
    </lineage>
</organism>
<feature type="region of interest" description="Disordered" evidence="1">
    <location>
        <begin position="727"/>
        <end position="766"/>
    </location>
</feature>
<dbReference type="EMBL" id="JAESVG020000005">
    <property type="protein sequence ID" value="KAG8627137.1"/>
    <property type="molecule type" value="Genomic_DNA"/>
</dbReference>
<feature type="region of interest" description="Disordered" evidence="1">
    <location>
        <begin position="600"/>
        <end position="627"/>
    </location>
</feature>
<protein>
    <submittedName>
        <fullName evidence="2">Uncharacterized protein</fullName>
    </submittedName>
</protein>
<reference evidence="2" key="1">
    <citation type="submission" date="2021-07" db="EMBL/GenBank/DDBJ databases">
        <title>Elsinoe batatas strain:CRI-CJ2 Genome sequencing and assembly.</title>
        <authorList>
            <person name="Huang L."/>
        </authorList>
    </citation>
    <scope>NUCLEOTIDE SEQUENCE</scope>
    <source>
        <strain evidence="2">CRI-CJ2</strain>
    </source>
</reference>
<comment type="caution">
    <text evidence="2">The sequence shown here is derived from an EMBL/GenBank/DDBJ whole genome shotgun (WGS) entry which is preliminary data.</text>
</comment>
<feature type="compositionally biased region" description="Low complexity" evidence="1">
    <location>
        <begin position="602"/>
        <end position="625"/>
    </location>
</feature>
<dbReference type="OrthoDB" id="3941374at2759"/>
<keyword evidence="3" id="KW-1185">Reference proteome</keyword>
<dbReference type="Proteomes" id="UP000809789">
    <property type="component" value="Unassembled WGS sequence"/>
</dbReference>